<evidence type="ECO:0000256" key="1">
    <source>
        <dbReference type="SAM" id="SignalP"/>
    </source>
</evidence>
<feature type="signal peptide" evidence="1">
    <location>
        <begin position="1"/>
        <end position="20"/>
    </location>
</feature>
<keyword evidence="1" id="KW-0732">Signal</keyword>
<evidence type="ECO:0000313" key="4">
    <source>
        <dbReference type="RefSeq" id="XP_012371903.1"/>
    </source>
</evidence>
<dbReference type="Proteomes" id="UP000515203">
    <property type="component" value="Unplaced"/>
</dbReference>
<evidence type="ECO:0000313" key="3">
    <source>
        <dbReference type="Proteomes" id="UP000515203"/>
    </source>
</evidence>
<dbReference type="InterPro" id="IPR036873">
    <property type="entry name" value="Rhodanese-like_dom_sf"/>
</dbReference>
<reference evidence="4" key="1">
    <citation type="submission" date="2025-08" db="UniProtKB">
        <authorList>
            <consortium name="RefSeq"/>
        </authorList>
    </citation>
    <scope>IDENTIFICATION</scope>
</reference>
<dbReference type="Gene3D" id="3.40.250.10">
    <property type="entry name" value="Rhodanese-like domain"/>
    <property type="match status" value="1"/>
</dbReference>
<dbReference type="PROSITE" id="PS50206">
    <property type="entry name" value="RHODANESE_3"/>
    <property type="match status" value="1"/>
</dbReference>
<protein>
    <submittedName>
        <fullName evidence="4">Thiosulfate sulfurtransferase/rhodanese-like domain-containing protein 3</fullName>
    </submittedName>
</protein>
<dbReference type="AlphaFoldDB" id="A0A6P3VD09"/>
<dbReference type="RefSeq" id="XP_012371903.1">
    <property type="nucleotide sequence ID" value="XM_012516449.1"/>
</dbReference>
<dbReference type="GeneID" id="101591028"/>
<evidence type="ECO:0000259" key="2">
    <source>
        <dbReference type="PROSITE" id="PS50206"/>
    </source>
</evidence>
<dbReference type="Pfam" id="PF00581">
    <property type="entry name" value="Rhodanese"/>
    <property type="match status" value="1"/>
</dbReference>
<feature type="chain" id="PRO_5028348912" evidence="1">
    <location>
        <begin position="21"/>
        <end position="138"/>
    </location>
</feature>
<dbReference type="OrthoDB" id="566238at2759"/>
<dbReference type="InParanoid" id="A0A6P3VD09"/>
<dbReference type="PANTHER" id="PTHR44086:SF10">
    <property type="entry name" value="THIOSULFATE SULFURTRANSFERASE_RHODANESE-LIKE DOMAIN-CONTAINING PROTEIN 3"/>
    <property type="match status" value="1"/>
</dbReference>
<gene>
    <name evidence="4" type="primary">LOC101591028</name>
</gene>
<keyword evidence="3" id="KW-1185">Reference proteome</keyword>
<dbReference type="SUPFAM" id="SSF52821">
    <property type="entry name" value="Rhodanese/Cell cycle control phosphatase"/>
    <property type="match status" value="1"/>
</dbReference>
<dbReference type="InterPro" id="IPR001763">
    <property type="entry name" value="Rhodanese-like_dom"/>
</dbReference>
<organism evidence="3 4">
    <name type="scientific">Octodon degus</name>
    <name type="common">Degu</name>
    <name type="synonym">Sciurus degus</name>
    <dbReference type="NCBI Taxonomy" id="10160"/>
    <lineage>
        <taxon>Eukaryota</taxon>
        <taxon>Metazoa</taxon>
        <taxon>Chordata</taxon>
        <taxon>Craniata</taxon>
        <taxon>Vertebrata</taxon>
        <taxon>Euteleostomi</taxon>
        <taxon>Mammalia</taxon>
        <taxon>Eutheria</taxon>
        <taxon>Euarchontoglires</taxon>
        <taxon>Glires</taxon>
        <taxon>Rodentia</taxon>
        <taxon>Hystricomorpha</taxon>
        <taxon>Octodontidae</taxon>
        <taxon>Octodon</taxon>
    </lineage>
</organism>
<dbReference type="PANTHER" id="PTHR44086">
    <property type="entry name" value="THIOSULFATE SULFURTRANSFERASE RDL2, MITOCHONDRIAL-RELATED"/>
    <property type="match status" value="1"/>
</dbReference>
<proteinExistence type="predicted"/>
<sequence length="138" mass="15713">MCALVLLWVCRALLEPLKNALFDLKSIKGSVHNLQTVSKDVTCKELKNLLSFNSIMLIDVRQKWEIVEYGKIPGSINIPLLEVTEVLQMDSRDFKEKYCEAKPSQSDSLVFPCLEEERVRSKEALDTARSLGFNSVKH</sequence>
<feature type="domain" description="Rhodanese" evidence="2">
    <location>
        <begin position="51"/>
        <end position="138"/>
    </location>
</feature>
<accession>A0A6P3VD09</accession>
<name>A0A6P3VD09_OCTDE</name>